<keyword evidence="13 19" id="KW-0460">Magnesium</keyword>
<evidence type="ECO:0000256" key="8">
    <source>
        <dbReference type="ARBA" id="ARBA00022598"/>
    </source>
</evidence>
<feature type="binding site" evidence="18">
    <location>
        <position position="384"/>
    </location>
    <ligand>
        <name>ATP</name>
        <dbReference type="ChEBI" id="CHEBI:30616"/>
    </ligand>
</feature>
<evidence type="ECO:0000256" key="16">
    <source>
        <dbReference type="ARBA" id="ARBA00047493"/>
    </source>
</evidence>
<keyword evidence="11" id="KW-0999">Mitochondrion inner membrane</keyword>
<gene>
    <name evidence="20" type="ORF">QBC38DRAFT_406930</name>
</gene>
<evidence type="ECO:0000256" key="6">
    <source>
        <dbReference type="ARBA" id="ARBA00022490"/>
    </source>
</evidence>
<feature type="binding site" evidence="19">
    <location>
        <position position="226"/>
    </location>
    <ligand>
        <name>Mg(2+)</name>
        <dbReference type="ChEBI" id="CHEBI:18420"/>
        <label>1</label>
    </ligand>
</feature>
<keyword evidence="7 17" id="KW-0554">One-carbon metabolism</keyword>
<evidence type="ECO:0000313" key="21">
    <source>
        <dbReference type="Proteomes" id="UP001301958"/>
    </source>
</evidence>
<protein>
    <recommendedName>
        <fullName evidence="17">Folylpolyglutamate synthase</fullName>
        <ecNumber evidence="17">6.3.2.17</ecNumber>
    </recommendedName>
    <alternativeName>
        <fullName evidence="17">Folylpoly-gamma-glutamate synthetase</fullName>
    </alternativeName>
    <alternativeName>
        <fullName evidence="17">Tetrahydrofolylpolyglutamate synthase</fullName>
    </alternativeName>
</protein>
<dbReference type="InterPro" id="IPR023600">
    <property type="entry name" value="Folylpolyglutamate_synth_euk"/>
</dbReference>
<dbReference type="PANTHER" id="PTHR11136:SF5">
    <property type="entry name" value="FOLYLPOLYGLUTAMATE SYNTHASE, MITOCHONDRIAL"/>
    <property type="match status" value="1"/>
</dbReference>
<comment type="function">
    <text evidence="17">Catalyzes conversion of folates to polyglutamate derivatives allowing concentration of folate compounds in the cell and the intracellular retention of these cofactors, which are important substrates for most of the folate-dependent enzymes that are involved in one-carbon transfer reactions involved in purine, pyrimidine and amino acid synthesis.</text>
</comment>
<feature type="binding site" evidence="19">
    <location>
        <position position="256"/>
    </location>
    <ligand>
        <name>Mg(2+)</name>
        <dbReference type="ChEBI" id="CHEBI:18420"/>
        <label>1</label>
    </ligand>
</feature>
<keyword evidence="15" id="KW-0472">Membrane</keyword>
<evidence type="ECO:0000256" key="13">
    <source>
        <dbReference type="ARBA" id="ARBA00022842"/>
    </source>
</evidence>
<dbReference type="Proteomes" id="UP001301958">
    <property type="component" value="Unassembled WGS sequence"/>
</dbReference>
<keyword evidence="14" id="KW-0496">Mitochondrion</keyword>
<dbReference type="EMBL" id="MU865291">
    <property type="protein sequence ID" value="KAK4231696.1"/>
    <property type="molecule type" value="Genomic_DNA"/>
</dbReference>
<feature type="binding site" evidence="18">
    <location>
        <position position="401"/>
    </location>
    <ligand>
        <name>ATP</name>
        <dbReference type="ChEBI" id="CHEBI:30616"/>
    </ligand>
</feature>
<dbReference type="EC" id="6.3.2.17" evidence="17"/>
<evidence type="ECO:0000256" key="12">
    <source>
        <dbReference type="ARBA" id="ARBA00022840"/>
    </source>
</evidence>
<dbReference type="PIRSF" id="PIRSF038895">
    <property type="entry name" value="FPGS"/>
    <property type="match status" value="1"/>
</dbReference>
<dbReference type="SUPFAM" id="SSF53244">
    <property type="entry name" value="MurD-like peptide ligases, peptide-binding domain"/>
    <property type="match status" value="1"/>
</dbReference>
<proteinExistence type="inferred from homology"/>
<evidence type="ECO:0000256" key="18">
    <source>
        <dbReference type="PIRSR" id="PIRSR038895-1"/>
    </source>
</evidence>
<comment type="catalytic activity">
    <reaction evidence="16 17">
        <text>(6S)-5,6,7,8-tetrahydrofolyl-(gamma-L-Glu)(n) + L-glutamate + ATP = (6S)-5,6,7,8-tetrahydrofolyl-(gamma-L-Glu)(n+1) + ADP + phosphate + H(+)</text>
        <dbReference type="Rhea" id="RHEA:10580"/>
        <dbReference type="Rhea" id="RHEA-COMP:14738"/>
        <dbReference type="Rhea" id="RHEA-COMP:14740"/>
        <dbReference type="ChEBI" id="CHEBI:15378"/>
        <dbReference type="ChEBI" id="CHEBI:29985"/>
        <dbReference type="ChEBI" id="CHEBI:30616"/>
        <dbReference type="ChEBI" id="CHEBI:43474"/>
        <dbReference type="ChEBI" id="CHEBI:141005"/>
        <dbReference type="ChEBI" id="CHEBI:456216"/>
        <dbReference type="EC" id="6.3.2.17"/>
    </reaction>
</comment>
<evidence type="ECO:0000256" key="17">
    <source>
        <dbReference type="PIRNR" id="PIRNR038895"/>
    </source>
</evidence>
<keyword evidence="9 19" id="KW-0479">Metal-binding</keyword>
<dbReference type="GO" id="GO:0006730">
    <property type="term" value="P:one-carbon metabolic process"/>
    <property type="evidence" value="ECO:0007669"/>
    <property type="project" value="UniProtKB-KW"/>
</dbReference>
<name>A0AAN7BXY6_9PEZI</name>
<comment type="similarity">
    <text evidence="5 17">Belongs to the folylpolyglutamate synthase family.</text>
</comment>
<comment type="caution">
    <text evidence="20">The sequence shown here is derived from an EMBL/GenBank/DDBJ whole genome shotgun (WGS) entry which is preliminary data.</text>
</comment>
<dbReference type="AlphaFoldDB" id="A0AAN7BXY6"/>
<keyword evidence="10 18" id="KW-0547">Nucleotide-binding</keyword>
<keyword evidence="21" id="KW-1185">Reference proteome</keyword>
<evidence type="ECO:0000256" key="4">
    <source>
        <dbReference type="ARBA" id="ARBA00005150"/>
    </source>
</evidence>
<dbReference type="NCBIfam" id="TIGR01499">
    <property type="entry name" value="folC"/>
    <property type="match status" value="1"/>
</dbReference>
<evidence type="ECO:0000256" key="3">
    <source>
        <dbReference type="ARBA" id="ARBA00004496"/>
    </source>
</evidence>
<dbReference type="GO" id="GO:0046872">
    <property type="term" value="F:metal ion binding"/>
    <property type="evidence" value="ECO:0007669"/>
    <property type="project" value="UniProtKB-KW"/>
</dbReference>
<dbReference type="PANTHER" id="PTHR11136">
    <property type="entry name" value="FOLYLPOLYGLUTAMATE SYNTHASE-RELATED"/>
    <property type="match status" value="1"/>
</dbReference>
<evidence type="ECO:0000256" key="14">
    <source>
        <dbReference type="ARBA" id="ARBA00023128"/>
    </source>
</evidence>
<evidence type="ECO:0000256" key="15">
    <source>
        <dbReference type="ARBA" id="ARBA00023136"/>
    </source>
</evidence>
<dbReference type="SUPFAM" id="SSF53623">
    <property type="entry name" value="MurD-like peptide ligases, catalytic domain"/>
    <property type="match status" value="1"/>
</dbReference>
<evidence type="ECO:0000256" key="7">
    <source>
        <dbReference type="ARBA" id="ARBA00022563"/>
    </source>
</evidence>
<keyword evidence="6" id="KW-0963">Cytoplasm</keyword>
<dbReference type="GO" id="GO:0005829">
    <property type="term" value="C:cytosol"/>
    <property type="evidence" value="ECO:0007669"/>
    <property type="project" value="TreeGrafter"/>
</dbReference>
<evidence type="ECO:0000256" key="9">
    <source>
        <dbReference type="ARBA" id="ARBA00022723"/>
    </source>
</evidence>
<accession>A0AAN7BXY6</accession>
<dbReference type="InterPro" id="IPR036565">
    <property type="entry name" value="Mur-like_cat_sf"/>
</dbReference>
<evidence type="ECO:0000256" key="1">
    <source>
        <dbReference type="ARBA" id="ARBA00004273"/>
    </source>
</evidence>
<evidence type="ECO:0000256" key="10">
    <source>
        <dbReference type="ARBA" id="ARBA00022741"/>
    </source>
</evidence>
<sequence length="550" mass="61017">MRSIYTRITPTPTNLRSLTISGFLVRPSTSTSISLQHRRHYTTTKMSTPYDQALSRLSSLQSNSLITSLFDSLPSDSQKDINSLAIPEMKAWMSRAGVTPELISQSGLKCVHVAGTKGKGSVSAYIASIIQQYFPEEKVGLYTSPHLVSVRERIMLGGKEVDREVFARYVELVWKELTETAKKLDGGRLTEEECEGPGTKPFYFRYLTIVAMKMFLGEGVKNAVIECGIGGEYDSTNVLEEGSVTAAVVTQLGIDHVGMLGDTVEKIAWHKSGIFKRGIKGFTLREGKEEGVRRVLRSRAEERGLEELVEVEVEEGWEGVEGGKMEGGPFVKGNMTLAVYAAREHLRKCGVEFEGKFGREGEWGMGDLPEEFLRGLREARLRGRSEVVRDREVEGLEWCVDGAHTEDSLAGVGEWFAGRVKEEEGLRVLVFNQQDRDPSLLLKALLGGVRKVFGEGKRVFTHAVFTRNEEKPAVEGEKRNLTVQRKAEETMKEFDSETETKVYSDVGSAVEQVRLLAAEAKKEGKSCKVLATGSFHLLGAVLIEIDNVAY</sequence>
<keyword evidence="12 18" id="KW-0067">ATP-binding</keyword>
<comment type="cofactor">
    <cofactor evidence="17">
        <name>a monovalent cation</name>
        <dbReference type="ChEBI" id="CHEBI:60242"/>
    </cofactor>
    <text evidence="17">A monovalent cation.</text>
</comment>
<evidence type="ECO:0000256" key="5">
    <source>
        <dbReference type="ARBA" id="ARBA00008276"/>
    </source>
</evidence>
<comment type="pathway">
    <text evidence="4 17">Cofactor biosynthesis; tetrahydrofolylpolyglutamate biosynthesis.</text>
</comment>
<comment type="subcellular location">
    <subcellularLocation>
        <location evidence="3">Cytoplasm</location>
    </subcellularLocation>
    <subcellularLocation>
        <location evidence="1">Mitochondrion inner membrane</location>
    </subcellularLocation>
    <subcellularLocation>
        <location evidence="2">Mitochondrion matrix</location>
    </subcellularLocation>
</comment>
<organism evidence="20 21">
    <name type="scientific">Podospora fimiseda</name>
    <dbReference type="NCBI Taxonomy" id="252190"/>
    <lineage>
        <taxon>Eukaryota</taxon>
        <taxon>Fungi</taxon>
        <taxon>Dikarya</taxon>
        <taxon>Ascomycota</taxon>
        <taxon>Pezizomycotina</taxon>
        <taxon>Sordariomycetes</taxon>
        <taxon>Sordariomycetidae</taxon>
        <taxon>Sordariales</taxon>
        <taxon>Podosporaceae</taxon>
        <taxon>Podospora</taxon>
    </lineage>
</organism>
<feature type="binding site" evidence="19">
    <location>
        <position position="144"/>
    </location>
    <ligand>
        <name>Mg(2+)</name>
        <dbReference type="ChEBI" id="CHEBI:18420"/>
        <label>1</label>
    </ligand>
</feature>
<dbReference type="PROSITE" id="PS01012">
    <property type="entry name" value="FOLYLPOLYGLU_SYNT_2"/>
    <property type="match status" value="1"/>
</dbReference>
<reference evidence="20" key="1">
    <citation type="journal article" date="2023" name="Mol. Phylogenet. Evol.">
        <title>Genome-scale phylogeny and comparative genomics of the fungal order Sordariales.</title>
        <authorList>
            <person name="Hensen N."/>
            <person name="Bonometti L."/>
            <person name="Westerberg I."/>
            <person name="Brannstrom I.O."/>
            <person name="Guillou S."/>
            <person name="Cros-Aarteil S."/>
            <person name="Calhoun S."/>
            <person name="Haridas S."/>
            <person name="Kuo A."/>
            <person name="Mondo S."/>
            <person name="Pangilinan J."/>
            <person name="Riley R."/>
            <person name="LaButti K."/>
            <person name="Andreopoulos B."/>
            <person name="Lipzen A."/>
            <person name="Chen C."/>
            <person name="Yan M."/>
            <person name="Daum C."/>
            <person name="Ng V."/>
            <person name="Clum A."/>
            <person name="Steindorff A."/>
            <person name="Ohm R.A."/>
            <person name="Martin F."/>
            <person name="Silar P."/>
            <person name="Natvig D.O."/>
            <person name="Lalanne C."/>
            <person name="Gautier V."/>
            <person name="Ament-Velasquez S.L."/>
            <person name="Kruys A."/>
            <person name="Hutchinson M.I."/>
            <person name="Powell A.J."/>
            <person name="Barry K."/>
            <person name="Miller A.N."/>
            <person name="Grigoriev I.V."/>
            <person name="Debuchy R."/>
            <person name="Gladieux P."/>
            <person name="Hiltunen Thoren M."/>
            <person name="Johannesson H."/>
        </authorList>
    </citation>
    <scope>NUCLEOTIDE SEQUENCE</scope>
    <source>
        <strain evidence="20">CBS 990.96</strain>
    </source>
</reference>
<keyword evidence="8 17" id="KW-0436">Ligase</keyword>
<dbReference type="GO" id="GO:0005524">
    <property type="term" value="F:ATP binding"/>
    <property type="evidence" value="ECO:0007669"/>
    <property type="project" value="UniProtKB-KW"/>
</dbReference>
<dbReference type="Gene3D" id="3.90.190.20">
    <property type="entry name" value="Mur ligase, C-terminal domain"/>
    <property type="match status" value="1"/>
</dbReference>
<evidence type="ECO:0000256" key="2">
    <source>
        <dbReference type="ARBA" id="ARBA00004305"/>
    </source>
</evidence>
<dbReference type="GO" id="GO:0004326">
    <property type="term" value="F:tetrahydrofolylpolyglutamate synthase activity"/>
    <property type="evidence" value="ECO:0007669"/>
    <property type="project" value="UniProtKB-EC"/>
</dbReference>
<dbReference type="InterPro" id="IPR001645">
    <property type="entry name" value="Folylpolyglutamate_synth"/>
</dbReference>
<reference evidence="20" key="2">
    <citation type="submission" date="2023-05" db="EMBL/GenBank/DDBJ databases">
        <authorList>
            <consortium name="Lawrence Berkeley National Laboratory"/>
            <person name="Steindorff A."/>
            <person name="Hensen N."/>
            <person name="Bonometti L."/>
            <person name="Westerberg I."/>
            <person name="Brannstrom I.O."/>
            <person name="Guillou S."/>
            <person name="Cros-Aarteil S."/>
            <person name="Calhoun S."/>
            <person name="Haridas S."/>
            <person name="Kuo A."/>
            <person name="Mondo S."/>
            <person name="Pangilinan J."/>
            <person name="Riley R."/>
            <person name="Labutti K."/>
            <person name="Andreopoulos B."/>
            <person name="Lipzen A."/>
            <person name="Chen C."/>
            <person name="Yanf M."/>
            <person name="Daum C."/>
            <person name="Ng V."/>
            <person name="Clum A."/>
            <person name="Ohm R."/>
            <person name="Martin F."/>
            <person name="Silar P."/>
            <person name="Natvig D."/>
            <person name="Lalanne C."/>
            <person name="Gautier V."/>
            <person name="Ament-Velasquez S.L."/>
            <person name="Kruys A."/>
            <person name="Hutchinson M.I."/>
            <person name="Powell A.J."/>
            <person name="Barry K."/>
            <person name="Miller A.N."/>
            <person name="Grigoriev I.V."/>
            <person name="Debuchy R."/>
            <person name="Gladieux P."/>
            <person name="Thoren M.H."/>
            <person name="Johannesson H."/>
        </authorList>
    </citation>
    <scope>NUCLEOTIDE SEQUENCE</scope>
    <source>
        <strain evidence="20">CBS 990.96</strain>
    </source>
</reference>
<evidence type="ECO:0000313" key="20">
    <source>
        <dbReference type="EMBL" id="KAK4231696.1"/>
    </source>
</evidence>
<dbReference type="GO" id="GO:0005743">
    <property type="term" value="C:mitochondrial inner membrane"/>
    <property type="evidence" value="ECO:0007669"/>
    <property type="project" value="UniProtKB-SubCell"/>
</dbReference>
<dbReference type="InterPro" id="IPR036615">
    <property type="entry name" value="Mur_ligase_C_dom_sf"/>
</dbReference>
<evidence type="ECO:0000256" key="19">
    <source>
        <dbReference type="PIRSR" id="PIRSR038895-2"/>
    </source>
</evidence>
<dbReference type="InterPro" id="IPR018109">
    <property type="entry name" value="Folylpolyglutamate_synth_CS"/>
</dbReference>
<dbReference type="GO" id="GO:0005759">
    <property type="term" value="C:mitochondrial matrix"/>
    <property type="evidence" value="ECO:0007669"/>
    <property type="project" value="UniProtKB-SubCell"/>
</dbReference>
<evidence type="ECO:0000256" key="11">
    <source>
        <dbReference type="ARBA" id="ARBA00022792"/>
    </source>
</evidence>
<dbReference type="Gene3D" id="3.40.1190.10">
    <property type="entry name" value="Mur-like, catalytic domain"/>
    <property type="match status" value="1"/>
</dbReference>